<dbReference type="PANTHER" id="PTHR43975">
    <property type="entry name" value="ZGC:101858"/>
    <property type="match status" value="1"/>
</dbReference>
<proteinExistence type="predicted"/>
<accession>A0ABW2AA13</accession>
<dbReference type="PANTHER" id="PTHR43975:SF2">
    <property type="entry name" value="EG:BACR7A4.14 PROTEIN-RELATED"/>
    <property type="match status" value="1"/>
</dbReference>
<dbReference type="InterPro" id="IPR002347">
    <property type="entry name" value="SDR_fam"/>
</dbReference>
<dbReference type="Proteomes" id="UP001596422">
    <property type="component" value="Unassembled WGS sequence"/>
</dbReference>
<dbReference type="GO" id="GO:0050268">
    <property type="term" value="F:coniferyl-alcohol dehydrogenase activity"/>
    <property type="evidence" value="ECO:0007669"/>
    <property type="project" value="UniProtKB-EC"/>
</dbReference>
<dbReference type="Pfam" id="PF13561">
    <property type="entry name" value="adh_short_C2"/>
    <property type="match status" value="1"/>
</dbReference>
<reference evidence="2" key="1">
    <citation type="journal article" date="2019" name="Int. J. Syst. Evol. Microbiol.">
        <title>The Global Catalogue of Microorganisms (GCM) 10K type strain sequencing project: providing services to taxonomists for standard genome sequencing and annotation.</title>
        <authorList>
            <consortium name="The Broad Institute Genomics Platform"/>
            <consortium name="The Broad Institute Genome Sequencing Center for Infectious Disease"/>
            <person name="Wu L."/>
            <person name="Ma J."/>
        </authorList>
    </citation>
    <scope>NUCLEOTIDE SEQUENCE [LARGE SCALE GENOMIC DNA]</scope>
    <source>
        <strain evidence="2">NBRC 111756</strain>
    </source>
</reference>
<name>A0ABW2AA13_9GAMM</name>
<protein>
    <submittedName>
        <fullName evidence="1">Coniferyl-alcohol dehydrogenase</fullName>
        <ecNumber evidence="1">1.1.1.194</ecNumber>
    </submittedName>
</protein>
<sequence>MNNSNIVVTGAANGVGAELCKLLRSRGHRVTGLDIAEPKYDLDAFIRVDLSSESSIAAALEQLDGPIDGLCNVAGVPPRQGLETTILQVNFLGLRRFTYGLMDKLKEGASIVNLASRAGYGWREAVDQVKRLAAVRTAQELETFIRDENIDPARAYNLSKEAVILWTQAETEALLARGLRMNSVSPGAVATDILDDFSRAFGDKMARNVERAGRPGTPEEVAEVAAFLLSPASGWMKGVDIPLDGGMGAFNLSDALELSALRLS</sequence>
<organism evidence="1 2">
    <name type="scientific">Marinobacterium aestuariivivens</name>
    <dbReference type="NCBI Taxonomy" id="1698799"/>
    <lineage>
        <taxon>Bacteria</taxon>
        <taxon>Pseudomonadati</taxon>
        <taxon>Pseudomonadota</taxon>
        <taxon>Gammaproteobacteria</taxon>
        <taxon>Oceanospirillales</taxon>
        <taxon>Oceanospirillaceae</taxon>
        <taxon>Marinobacterium</taxon>
    </lineage>
</organism>
<dbReference type="Pfam" id="PF00106">
    <property type="entry name" value="adh_short"/>
    <property type="match status" value="1"/>
</dbReference>
<dbReference type="PRINTS" id="PR00081">
    <property type="entry name" value="GDHRDH"/>
</dbReference>
<evidence type="ECO:0000313" key="2">
    <source>
        <dbReference type="Proteomes" id="UP001596422"/>
    </source>
</evidence>
<dbReference type="SUPFAM" id="SSF51735">
    <property type="entry name" value="NAD(P)-binding Rossmann-fold domains"/>
    <property type="match status" value="1"/>
</dbReference>
<keyword evidence="1" id="KW-0560">Oxidoreductase</keyword>
<dbReference type="NCBIfam" id="NF009092">
    <property type="entry name" value="PRK12428.1"/>
    <property type="match status" value="1"/>
</dbReference>
<comment type="caution">
    <text evidence="1">The sequence shown here is derived from an EMBL/GenBank/DDBJ whole genome shotgun (WGS) entry which is preliminary data.</text>
</comment>
<evidence type="ECO:0000313" key="1">
    <source>
        <dbReference type="EMBL" id="MFC6674265.1"/>
    </source>
</evidence>
<dbReference type="Gene3D" id="3.40.50.720">
    <property type="entry name" value="NAD(P)-binding Rossmann-like Domain"/>
    <property type="match status" value="1"/>
</dbReference>
<keyword evidence="2" id="KW-1185">Reference proteome</keyword>
<dbReference type="EMBL" id="JBHSWE010000002">
    <property type="protein sequence ID" value="MFC6674265.1"/>
    <property type="molecule type" value="Genomic_DNA"/>
</dbReference>
<dbReference type="EC" id="1.1.1.194" evidence="1"/>
<dbReference type="InterPro" id="IPR036291">
    <property type="entry name" value="NAD(P)-bd_dom_sf"/>
</dbReference>
<gene>
    <name evidence="1" type="ORF">ACFQDL_32235</name>
</gene>
<dbReference type="RefSeq" id="WP_379914066.1">
    <property type="nucleotide sequence ID" value="NZ_JBHSWE010000002.1"/>
</dbReference>